<gene>
    <name evidence="1" type="ORF">LCGC14_2248380</name>
</gene>
<proteinExistence type="predicted"/>
<organism evidence="1">
    <name type="scientific">marine sediment metagenome</name>
    <dbReference type="NCBI Taxonomy" id="412755"/>
    <lineage>
        <taxon>unclassified sequences</taxon>
        <taxon>metagenomes</taxon>
        <taxon>ecological metagenomes</taxon>
    </lineage>
</organism>
<dbReference type="Pfam" id="PF02635">
    <property type="entry name" value="DsrE"/>
    <property type="match status" value="1"/>
</dbReference>
<dbReference type="InterPro" id="IPR027396">
    <property type="entry name" value="DsrEFH-like"/>
</dbReference>
<dbReference type="SUPFAM" id="SSF75169">
    <property type="entry name" value="DsrEFH-like"/>
    <property type="match status" value="1"/>
</dbReference>
<sequence>MCVGLTLDENKITVVFLGDGVYLMLENKPELINSGVIHKHIETLQLLKHKLIVEKEVFEKLGKDNIKYDDVEIMNQSQIAKVISSADVVITC</sequence>
<dbReference type="EMBL" id="LAZR01030597">
    <property type="protein sequence ID" value="KKL56143.1"/>
    <property type="molecule type" value="Genomic_DNA"/>
</dbReference>
<dbReference type="AlphaFoldDB" id="A0A0F9D330"/>
<protein>
    <submittedName>
        <fullName evidence="1">Uncharacterized protein</fullName>
    </submittedName>
</protein>
<comment type="caution">
    <text evidence="1">The sequence shown here is derived from an EMBL/GenBank/DDBJ whole genome shotgun (WGS) entry which is preliminary data.</text>
</comment>
<reference evidence="1" key="1">
    <citation type="journal article" date="2015" name="Nature">
        <title>Complex archaea that bridge the gap between prokaryotes and eukaryotes.</title>
        <authorList>
            <person name="Spang A."/>
            <person name="Saw J.H."/>
            <person name="Jorgensen S.L."/>
            <person name="Zaremba-Niedzwiedzka K."/>
            <person name="Martijn J."/>
            <person name="Lind A.E."/>
            <person name="van Eijk R."/>
            <person name="Schleper C."/>
            <person name="Guy L."/>
            <person name="Ettema T.J."/>
        </authorList>
    </citation>
    <scope>NUCLEOTIDE SEQUENCE</scope>
</reference>
<name>A0A0F9D330_9ZZZZ</name>
<dbReference type="InterPro" id="IPR003787">
    <property type="entry name" value="Sulphur_relay_DsrE/F-like"/>
</dbReference>
<accession>A0A0F9D330</accession>
<dbReference type="Gene3D" id="3.40.1260.10">
    <property type="entry name" value="DsrEFH-like"/>
    <property type="match status" value="1"/>
</dbReference>
<evidence type="ECO:0000313" key="1">
    <source>
        <dbReference type="EMBL" id="KKL56143.1"/>
    </source>
</evidence>